<dbReference type="FunFam" id="3.30.830.10:FF:000005">
    <property type="entry name" value="nardilysin isoform X1"/>
    <property type="match status" value="1"/>
</dbReference>
<dbReference type="Pfam" id="PF22456">
    <property type="entry name" value="PqqF-like_C_4"/>
    <property type="match status" value="1"/>
</dbReference>
<comment type="similarity">
    <text evidence="2 8">Belongs to the peptidase M16 family.</text>
</comment>
<keyword evidence="7" id="KW-0482">Metalloprotease</keyword>
<dbReference type="Pfam" id="PF16187">
    <property type="entry name" value="Peptidase_M16_M"/>
    <property type="match status" value="1"/>
</dbReference>
<keyword evidence="3" id="KW-0645">Protease</keyword>
<dbReference type="InterPro" id="IPR011249">
    <property type="entry name" value="Metalloenz_LuxS/M16"/>
</dbReference>
<gene>
    <name evidence="13" type="ORF">AMTR_s00103p00089080</name>
</gene>
<dbReference type="InterPro" id="IPR001431">
    <property type="entry name" value="Pept_M16_Zn_BS"/>
</dbReference>
<evidence type="ECO:0000256" key="3">
    <source>
        <dbReference type="ARBA" id="ARBA00022670"/>
    </source>
</evidence>
<organism evidence="13 14">
    <name type="scientific">Amborella trichopoda</name>
    <dbReference type="NCBI Taxonomy" id="13333"/>
    <lineage>
        <taxon>Eukaryota</taxon>
        <taxon>Viridiplantae</taxon>
        <taxon>Streptophyta</taxon>
        <taxon>Embryophyta</taxon>
        <taxon>Tracheophyta</taxon>
        <taxon>Spermatophyta</taxon>
        <taxon>Magnoliopsida</taxon>
        <taxon>Amborellales</taxon>
        <taxon>Amborellaceae</taxon>
        <taxon>Amborella</taxon>
    </lineage>
</organism>
<dbReference type="PANTHER" id="PTHR43690">
    <property type="entry name" value="NARDILYSIN"/>
    <property type="match status" value="1"/>
</dbReference>
<dbReference type="GO" id="GO:0043171">
    <property type="term" value="P:peptide catabolic process"/>
    <property type="evidence" value="ECO:0000318"/>
    <property type="project" value="GO_Central"/>
</dbReference>
<dbReference type="STRING" id="13333.W1NTJ7"/>
<accession>W1NTJ7</accession>
<dbReference type="GO" id="GO:0005829">
    <property type="term" value="C:cytosol"/>
    <property type="evidence" value="ECO:0000318"/>
    <property type="project" value="GO_Central"/>
</dbReference>
<evidence type="ECO:0008006" key="15">
    <source>
        <dbReference type="Google" id="ProtNLM"/>
    </source>
</evidence>
<evidence type="ECO:0000256" key="8">
    <source>
        <dbReference type="RuleBase" id="RU004447"/>
    </source>
</evidence>
<dbReference type="FunFam" id="3.30.830.10:FF:000028">
    <property type="entry name" value="Insulin-degrading enzyme-like 1 peroxisomal"/>
    <property type="match status" value="1"/>
</dbReference>
<dbReference type="GO" id="GO:0005739">
    <property type="term" value="C:mitochondrion"/>
    <property type="evidence" value="ECO:0000318"/>
    <property type="project" value="GO_Central"/>
</dbReference>
<evidence type="ECO:0000256" key="4">
    <source>
        <dbReference type="ARBA" id="ARBA00022723"/>
    </source>
</evidence>
<dbReference type="Gene3D" id="3.30.830.10">
    <property type="entry name" value="Metalloenzyme, LuxS/M16 peptidase-like"/>
    <property type="match status" value="4"/>
</dbReference>
<keyword evidence="14" id="KW-1185">Reference proteome</keyword>
<dbReference type="Proteomes" id="UP000017836">
    <property type="component" value="Unassembled WGS sequence"/>
</dbReference>
<dbReference type="eggNOG" id="KOG0959">
    <property type="taxonomic scope" value="Eukaryota"/>
</dbReference>
<dbReference type="PANTHER" id="PTHR43690:SF18">
    <property type="entry name" value="INSULIN-DEGRADING ENZYME-RELATED"/>
    <property type="match status" value="1"/>
</dbReference>
<dbReference type="InterPro" id="IPR011765">
    <property type="entry name" value="Pept_M16_N"/>
</dbReference>
<dbReference type="FunFam" id="3.30.830.10:FF:000003">
    <property type="entry name" value="Insulin-degrading enzyme"/>
    <property type="match status" value="1"/>
</dbReference>
<evidence type="ECO:0000259" key="10">
    <source>
        <dbReference type="Pfam" id="PF05193"/>
    </source>
</evidence>
<evidence type="ECO:0000259" key="11">
    <source>
        <dbReference type="Pfam" id="PF16187"/>
    </source>
</evidence>
<sequence length="988" mass="113985">MEHSINGGDLRGNERVEILKPRIDKREYRRIVLSNSLEVLLISDPDTDKCAAAMDVNVGSFSDPEGLEGLAHFLEHMLFYASEKYPLEDSYMKYITEHGGHANAFTASEHTNFQFDVNCDYFEEALDRFAQFFINPLMSPDATMREIKAVDSENQKNLLSDSWRMYQLQKHLSAKDHPYHKFSTGNWDTLEVRPKAKGLDTRDELIKFYEENYSANLMHLVVYGKKNLDDIQHMVEEKFHGIRNTARSCSIYPGRPCTSEHLQVLIKAVPVKEGHKLNIIWPVTPNIRHYKEGPCRYLSHLIGHEGEGSLFFVLKNLGWATSLGAGETDWSNEFSFFAVGIDLTDAGQEHMEDIVGLLFKYILLLKESGVNKWIFEEICAIGETMFHFQDKVPPFNYVARVASNMRLYPPHDWLAASSLFPEFNPDTIQMVLLELTPSNVRILWESKKFDGCTNMIEPWYGTTYSVENILDITIQQWKDGAPNDLLSLPAPNVFIPTDLSLKIVQEKAKFPVLLRKSFFSRLWFKADTLFFTPKAYVKIDFNCPESGHSPEAEVLTDIFTRLLMDYLNEYAYDAQVAGLYYSVYHTSTGFQIVSIGYNHKMRILLDTIITKVVDFKVKRDRFSVIKETVIKEYQNFKFKQPYQQASYYCSLILEDQSWPWNEALEALSHLEADDLAKFIPCLLSRAFFECYTAGNISSNEAESLVQHIEDVMFGGTQPICKPLYPSQHLTNRILKLESGVNYFYPIQGLNQQDENSALLYYIQVGQDDFRLNVKLQLFVLIAKQPAFHQLRSVEQLGYITFLTKRNDSGIQGVQFIVQSTVKDPAQLDERVEVFLDMFESKLHTMSDDEFLSNKGTLIDMKLEKHKNLREESAFFWTEIEDGTLKFDRTEPENMHLTLFSPFLYLEYHIKIWRCHMVCIVHTTLTKLANLCGAHKLNWLVVRPLKGNMYFKGRTGAQGDPGRIKFLPIYRVKRLLTPEGSNRAILGNF</sequence>
<evidence type="ECO:0000256" key="6">
    <source>
        <dbReference type="ARBA" id="ARBA00022833"/>
    </source>
</evidence>
<evidence type="ECO:0000259" key="12">
    <source>
        <dbReference type="Pfam" id="PF22456"/>
    </source>
</evidence>
<evidence type="ECO:0000256" key="5">
    <source>
        <dbReference type="ARBA" id="ARBA00022801"/>
    </source>
</evidence>
<dbReference type="Gramene" id="ERN00847">
    <property type="protein sequence ID" value="ERN00847"/>
    <property type="gene ID" value="AMTR_s00103p00089080"/>
</dbReference>
<feature type="domain" description="Coenzyme PQQ synthesis protein F-like C-terminal lobe" evidence="12">
    <location>
        <begin position="781"/>
        <end position="876"/>
    </location>
</feature>
<dbReference type="Pfam" id="PF00675">
    <property type="entry name" value="Peptidase_M16"/>
    <property type="match status" value="1"/>
</dbReference>
<feature type="domain" description="Peptidase M16 middle/third" evidence="11">
    <location>
        <begin position="386"/>
        <end position="666"/>
    </location>
</feature>
<evidence type="ECO:0000256" key="2">
    <source>
        <dbReference type="ARBA" id="ARBA00007261"/>
    </source>
</evidence>
<dbReference type="MEROPS" id="M16.017"/>
<dbReference type="GO" id="GO:0046872">
    <property type="term" value="F:metal ion binding"/>
    <property type="evidence" value="ECO:0007669"/>
    <property type="project" value="UniProtKB-KW"/>
</dbReference>
<reference evidence="14" key="1">
    <citation type="journal article" date="2013" name="Science">
        <title>The Amborella genome and the evolution of flowering plants.</title>
        <authorList>
            <consortium name="Amborella Genome Project"/>
        </authorList>
    </citation>
    <scope>NUCLEOTIDE SEQUENCE [LARGE SCALE GENOMIC DNA]</scope>
</reference>
<dbReference type="FunFam" id="3.30.830.10:FF:000004">
    <property type="entry name" value="Putative insulin-degrading enzyme"/>
    <property type="match status" value="1"/>
</dbReference>
<dbReference type="InterPro" id="IPR007863">
    <property type="entry name" value="Peptidase_M16_C"/>
</dbReference>
<dbReference type="GO" id="GO:0004222">
    <property type="term" value="F:metalloendopeptidase activity"/>
    <property type="evidence" value="ECO:0000318"/>
    <property type="project" value="GO_Central"/>
</dbReference>
<dbReference type="EMBL" id="KI394805">
    <property type="protein sequence ID" value="ERN00847.1"/>
    <property type="molecule type" value="Genomic_DNA"/>
</dbReference>
<dbReference type="Pfam" id="PF05193">
    <property type="entry name" value="Peptidase_M16_C"/>
    <property type="match status" value="1"/>
</dbReference>
<evidence type="ECO:0000259" key="9">
    <source>
        <dbReference type="Pfam" id="PF00675"/>
    </source>
</evidence>
<dbReference type="GO" id="GO:0051603">
    <property type="term" value="P:proteolysis involved in protein catabolic process"/>
    <property type="evidence" value="ECO:0000318"/>
    <property type="project" value="GO_Central"/>
</dbReference>
<feature type="domain" description="Peptidase M16 C-terminal" evidence="10">
    <location>
        <begin position="201"/>
        <end position="379"/>
    </location>
</feature>
<evidence type="ECO:0000256" key="7">
    <source>
        <dbReference type="ARBA" id="ARBA00023049"/>
    </source>
</evidence>
<proteinExistence type="inferred from homology"/>
<keyword evidence="6" id="KW-0862">Zinc</keyword>
<keyword evidence="5" id="KW-0378">Hydrolase</keyword>
<evidence type="ECO:0000313" key="14">
    <source>
        <dbReference type="Proteomes" id="UP000017836"/>
    </source>
</evidence>
<dbReference type="InterPro" id="IPR032632">
    <property type="entry name" value="Peptidase_M16_M"/>
</dbReference>
<comment type="cofactor">
    <cofactor evidence="1">
        <name>Zn(2+)</name>
        <dbReference type="ChEBI" id="CHEBI:29105"/>
    </cofactor>
</comment>
<dbReference type="SUPFAM" id="SSF63411">
    <property type="entry name" value="LuxS/MPP-like metallohydrolase"/>
    <property type="match status" value="4"/>
</dbReference>
<feature type="domain" description="Peptidase M16 N-terminal" evidence="9">
    <location>
        <begin position="39"/>
        <end position="173"/>
    </location>
</feature>
<keyword evidence="4" id="KW-0479">Metal-binding</keyword>
<name>W1NTJ7_AMBTC</name>
<dbReference type="InterPro" id="IPR050626">
    <property type="entry name" value="Peptidase_M16"/>
</dbReference>
<dbReference type="InterPro" id="IPR054734">
    <property type="entry name" value="PqqF-like_C_4"/>
</dbReference>
<protein>
    <recommendedName>
        <fullName evidence="15">Insulin-degrading enzyme-like 1, peroxisomal</fullName>
    </recommendedName>
</protein>
<evidence type="ECO:0000313" key="13">
    <source>
        <dbReference type="EMBL" id="ERN00847.1"/>
    </source>
</evidence>
<dbReference type="AlphaFoldDB" id="W1NTJ7"/>
<evidence type="ECO:0000256" key="1">
    <source>
        <dbReference type="ARBA" id="ARBA00001947"/>
    </source>
</evidence>
<dbReference type="PROSITE" id="PS00143">
    <property type="entry name" value="INSULINASE"/>
    <property type="match status" value="1"/>
</dbReference>
<dbReference type="HOGENOM" id="CLU_004639_1_1_1"/>
<dbReference type="OMA" id="WIFDEMK"/>